<dbReference type="SUPFAM" id="SSF55550">
    <property type="entry name" value="SH2 domain"/>
    <property type="match status" value="1"/>
</dbReference>
<evidence type="ECO:0000256" key="3">
    <source>
        <dbReference type="ARBA" id="ARBA00022553"/>
    </source>
</evidence>
<dbReference type="Pfam" id="PF08416">
    <property type="entry name" value="PTB"/>
    <property type="match status" value="1"/>
</dbReference>
<evidence type="ECO:0000256" key="6">
    <source>
        <dbReference type="ARBA" id="ARBA00022949"/>
    </source>
</evidence>
<dbReference type="GO" id="GO:0005925">
    <property type="term" value="C:focal adhesion"/>
    <property type="evidence" value="ECO:0007669"/>
    <property type="project" value="UniProtKB-SubCell"/>
</dbReference>
<feature type="region of interest" description="Disordered" evidence="9">
    <location>
        <begin position="494"/>
        <end position="706"/>
    </location>
</feature>
<dbReference type="InterPro" id="IPR011993">
    <property type="entry name" value="PH-like_dom_sf"/>
</dbReference>
<dbReference type="PANTHER" id="PTHR45734">
    <property type="entry name" value="TENSIN"/>
    <property type="match status" value="1"/>
</dbReference>
<evidence type="ECO:0000256" key="8">
    <source>
        <dbReference type="PROSITE-ProRule" id="PRU00191"/>
    </source>
</evidence>
<evidence type="ECO:0000256" key="9">
    <source>
        <dbReference type="SAM" id="MobiDB-lite"/>
    </source>
</evidence>
<evidence type="ECO:0000313" key="12">
    <source>
        <dbReference type="Proteomes" id="UP000593565"/>
    </source>
</evidence>
<keyword evidence="4" id="KW-0378">Hydrolase</keyword>
<feature type="compositionally biased region" description="Polar residues" evidence="9">
    <location>
        <begin position="494"/>
        <end position="602"/>
    </location>
</feature>
<evidence type="ECO:0000259" key="10">
    <source>
        <dbReference type="PROSITE" id="PS50001"/>
    </source>
</evidence>
<feature type="domain" description="SH2" evidence="10">
    <location>
        <begin position="745"/>
        <end position="853"/>
    </location>
</feature>
<dbReference type="InterPro" id="IPR000980">
    <property type="entry name" value="SH2"/>
</dbReference>
<comment type="similarity">
    <text evidence="2">Belongs to the PTEN phosphatase protein family.</text>
</comment>
<feature type="region of interest" description="Disordered" evidence="9">
    <location>
        <begin position="233"/>
        <end position="254"/>
    </location>
</feature>
<feature type="region of interest" description="Disordered" evidence="9">
    <location>
        <begin position="305"/>
        <end position="400"/>
    </location>
</feature>
<evidence type="ECO:0000256" key="5">
    <source>
        <dbReference type="ARBA" id="ARBA00022912"/>
    </source>
</evidence>
<dbReference type="InterPro" id="IPR036860">
    <property type="entry name" value="SH2_dom_sf"/>
</dbReference>
<dbReference type="InterPro" id="IPR006020">
    <property type="entry name" value="PTB/PI_dom"/>
</dbReference>
<dbReference type="FunFam" id="3.30.505.10:FF:000002">
    <property type="entry name" value="Tensin 1"/>
    <property type="match status" value="1"/>
</dbReference>
<dbReference type="AlphaFoldDB" id="A0A7J6AX39"/>
<dbReference type="PANTHER" id="PTHR45734:SF3">
    <property type="entry name" value="TENSIN-1"/>
    <property type="match status" value="1"/>
</dbReference>
<name>A0A7J6AX39_AMEME</name>
<feature type="compositionally biased region" description="Polar residues" evidence="9">
    <location>
        <begin position="688"/>
        <end position="697"/>
    </location>
</feature>
<evidence type="ECO:0000256" key="2">
    <source>
        <dbReference type="ARBA" id="ARBA00007881"/>
    </source>
</evidence>
<evidence type="ECO:0000256" key="4">
    <source>
        <dbReference type="ARBA" id="ARBA00022801"/>
    </source>
</evidence>
<keyword evidence="6" id="KW-0965">Cell junction</keyword>
<protein>
    <recommendedName>
        <fullName evidence="10">SH2 domain-containing protein</fullName>
    </recommendedName>
</protein>
<dbReference type="InterPro" id="IPR033929">
    <property type="entry name" value="Tensin_PTB"/>
</dbReference>
<dbReference type="Pfam" id="PF00017">
    <property type="entry name" value="SH2"/>
    <property type="match status" value="1"/>
</dbReference>
<dbReference type="SMART" id="SM00252">
    <property type="entry name" value="SH2"/>
    <property type="match status" value="1"/>
</dbReference>
<dbReference type="InterPro" id="IPR013625">
    <property type="entry name" value="PTB"/>
</dbReference>
<feature type="compositionally biased region" description="Polar residues" evidence="9">
    <location>
        <begin position="43"/>
        <end position="76"/>
    </location>
</feature>
<dbReference type="SUPFAM" id="SSF50729">
    <property type="entry name" value="PH domain-like"/>
    <property type="match status" value="1"/>
</dbReference>
<dbReference type="PROSITE" id="PS50001">
    <property type="entry name" value="SH2"/>
    <property type="match status" value="1"/>
</dbReference>
<dbReference type="Gene3D" id="2.30.29.30">
    <property type="entry name" value="Pleckstrin-homology domain (PH domain)/Phosphotyrosine-binding domain (PTB)"/>
    <property type="match status" value="1"/>
</dbReference>
<reference evidence="11 12" key="1">
    <citation type="submission" date="2020-02" db="EMBL/GenBank/DDBJ databases">
        <title>A chromosome-scale genome assembly of the black bullhead catfish (Ameiurus melas).</title>
        <authorList>
            <person name="Wen M."/>
            <person name="Zham M."/>
            <person name="Cabau C."/>
            <person name="Klopp C."/>
            <person name="Donnadieu C."/>
            <person name="Roques C."/>
            <person name="Bouchez O."/>
            <person name="Lampietro C."/>
            <person name="Jouanno E."/>
            <person name="Herpin A."/>
            <person name="Louis A."/>
            <person name="Berthelot C."/>
            <person name="Parey E."/>
            <person name="Roest-Crollius H."/>
            <person name="Braasch I."/>
            <person name="Postlethwait J."/>
            <person name="Robinson-Rechavi M."/>
            <person name="Echchiki A."/>
            <person name="Begum T."/>
            <person name="Montfort J."/>
            <person name="Schartl M."/>
            <person name="Bobe J."/>
            <person name="Guiguen Y."/>
        </authorList>
    </citation>
    <scope>NUCLEOTIDE SEQUENCE [LARGE SCALE GENOMIC DNA]</scope>
    <source>
        <strain evidence="11">M_S1</strain>
        <tissue evidence="11">Blood</tissue>
    </source>
</reference>
<dbReference type="GO" id="GO:0004721">
    <property type="term" value="F:phosphoprotein phosphatase activity"/>
    <property type="evidence" value="ECO:0007669"/>
    <property type="project" value="UniProtKB-KW"/>
</dbReference>
<dbReference type="InterPro" id="IPR035012">
    <property type="entry name" value="Tensin-like_SH2"/>
</dbReference>
<evidence type="ECO:0000256" key="1">
    <source>
        <dbReference type="ARBA" id="ARBA00004246"/>
    </source>
</evidence>
<organism evidence="11 12">
    <name type="scientific">Ameiurus melas</name>
    <name type="common">Black bullhead</name>
    <name type="synonym">Silurus melas</name>
    <dbReference type="NCBI Taxonomy" id="219545"/>
    <lineage>
        <taxon>Eukaryota</taxon>
        <taxon>Metazoa</taxon>
        <taxon>Chordata</taxon>
        <taxon>Craniata</taxon>
        <taxon>Vertebrata</taxon>
        <taxon>Euteleostomi</taxon>
        <taxon>Actinopterygii</taxon>
        <taxon>Neopterygii</taxon>
        <taxon>Teleostei</taxon>
        <taxon>Ostariophysi</taxon>
        <taxon>Siluriformes</taxon>
        <taxon>Ictaluridae</taxon>
        <taxon>Ameiurus</taxon>
    </lineage>
</organism>
<gene>
    <name evidence="11" type="ORF">AMELA_G00092650</name>
</gene>
<feature type="compositionally biased region" description="Polar residues" evidence="9">
    <location>
        <begin position="16"/>
        <end position="34"/>
    </location>
</feature>
<dbReference type="SMART" id="SM00462">
    <property type="entry name" value="PTB"/>
    <property type="match status" value="1"/>
</dbReference>
<sequence length="1023" mass="109595">MQVPKSYSAPSGEGTVITTQPSFSQTQAHPSYQADTAIHSVTEYMQPQQHTSPVQKAPSTLQSQLTEPSFQSTRSTVPCYPSVPDPAGLVHSSGPSPTVSSLELKPLNTYPPSTASQFPYPTETSSPSAPSRSYSNFSPLPGEDEPESTNHNLEGLVAHRVAGVKSHEASMDEGSGPGRHRTTSEGQSRDDSPTRVRSPIRCISPELANTIALNPGGRPKEGQMHSYREAFEEMDGSPMSPAASVGGEVLPQTPAFPVSPQTPYFNLCRSPPGLAKTPLSFLGLKPHNPADILLNQTGSEPRSYVTSVARSAAGAGGQPSSPVSPTFESGSLTRGASHPFNPPLSSSSPVQRPEREHVMVDSRMGLSTPSDGVGDSGFRSLPSQSTSHTPTPSYPSFQTPGSLSGNFITPDINSSPPEAVQMSTIGSQPMPISPGIHHHNISTDTSSIPIHQQRLANYDGPILSHQPSPANGYQPGTAGSPVTSRHGMVSQATQSSPMLSRQMPISQGTQSSPILSMQGFQSGYQPSLAQPMIQPNQSSPVLTRQMPVSQGTQSSPTLSRQGLQSPSIGYSPSLTQSTIQPSQISPVLSRQTSVTHPGQSSPILGRHPSVTQMSHGSPSLDRHPMHSGYTTPDERHGALSRQSSSSGYHPPSTPSFPVSPASYSDSFRQPQLPEKRRMSSGERPNGVLSYSTINGKVSSPMSSGGSTPSVHFFHTLPDFSKLSMCDGSPETRMNVKFVQDTSKFWYKPDISRDQAINILKEREPGAFIIRDSHSFRGAYGLAMKVASPPPTVQPPKKGDITNELVRHFLIETSPKGVKLKGCPNEPYFGCLSALVYQHSITPLALPCKLVIPTKDPNEEITEVTTPVNPATELLKQGAGQKSPVDSHACNVLYINSVDMESLTGPQAIAKAISETVTSNPAPTATVVHFKVSSQGITLTDNQRKLFFRRHYPINTVTFCDLDPQERKWNKPEGGTAKFFGFVARKQGSTTDNVSHLFAELDPDQPATAIVNFVSKVMIGSQKR</sequence>
<dbReference type="Proteomes" id="UP000593565">
    <property type="component" value="Unassembled WGS sequence"/>
</dbReference>
<keyword evidence="3" id="KW-0597">Phosphoprotein</keyword>
<dbReference type="FunFam" id="2.30.29.30:FF:000039">
    <property type="entry name" value="Tensin 1"/>
    <property type="match status" value="1"/>
</dbReference>
<keyword evidence="7 8" id="KW-0727">SH2 domain</keyword>
<dbReference type="InterPro" id="IPR051484">
    <property type="entry name" value="Tensin_PTEN_phosphatase"/>
</dbReference>
<evidence type="ECO:0000256" key="7">
    <source>
        <dbReference type="ARBA" id="ARBA00022999"/>
    </source>
</evidence>
<dbReference type="CDD" id="cd01213">
    <property type="entry name" value="PTB_tensin"/>
    <property type="match status" value="1"/>
</dbReference>
<feature type="region of interest" description="Disordered" evidence="9">
    <location>
        <begin position="1"/>
        <end position="203"/>
    </location>
</feature>
<feature type="compositionally biased region" description="Polar residues" evidence="9">
    <location>
        <begin position="318"/>
        <end position="334"/>
    </location>
</feature>
<dbReference type="CDD" id="cd09927">
    <property type="entry name" value="SH2_Tensin_like"/>
    <property type="match status" value="1"/>
</dbReference>
<feature type="compositionally biased region" description="Low complexity" evidence="9">
    <location>
        <begin position="380"/>
        <end position="396"/>
    </location>
</feature>
<proteinExistence type="inferred from homology"/>
<dbReference type="GO" id="GO:0010761">
    <property type="term" value="P:fibroblast migration"/>
    <property type="evidence" value="ECO:0007669"/>
    <property type="project" value="TreeGrafter"/>
</dbReference>
<accession>A0A7J6AX39</accession>
<feature type="compositionally biased region" description="Low complexity" evidence="9">
    <location>
        <begin position="119"/>
        <end position="139"/>
    </location>
</feature>
<dbReference type="Gene3D" id="3.30.505.10">
    <property type="entry name" value="SH2 domain"/>
    <property type="match status" value="1"/>
</dbReference>
<keyword evidence="12" id="KW-1185">Reference proteome</keyword>
<keyword evidence="5" id="KW-0904">Protein phosphatase</keyword>
<evidence type="ECO:0000313" key="11">
    <source>
        <dbReference type="EMBL" id="KAF4087185.1"/>
    </source>
</evidence>
<dbReference type="EMBL" id="JAAGNN010000007">
    <property type="protein sequence ID" value="KAF4087185.1"/>
    <property type="molecule type" value="Genomic_DNA"/>
</dbReference>
<comment type="subcellular location">
    <subcellularLocation>
        <location evidence="1">Cell junction</location>
        <location evidence="1">Focal adhesion</location>
    </subcellularLocation>
</comment>
<comment type="caution">
    <text evidence="11">The sequence shown here is derived from an EMBL/GenBank/DDBJ whole genome shotgun (WGS) entry which is preliminary data.</text>
</comment>